<feature type="domain" description="Glycosyltransferase subfamily 4-like N-terminal" evidence="2">
    <location>
        <begin position="112"/>
        <end position="175"/>
    </location>
</feature>
<evidence type="ECO:0000313" key="3">
    <source>
        <dbReference type="EMBL" id="SEG31301.1"/>
    </source>
</evidence>
<dbReference type="SUPFAM" id="SSF53756">
    <property type="entry name" value="UDP-Glycosyltransferase/glycogen phosphorylase"/>
    <property type="match status" value="1"/>
</dbReference>
<name>A0A1H5Z4N2_9RHOB</name>
<evidence type="ECO:0000256" key="1">
    <source>
        <dbReference type="ARBA" id="ARBA00022679"/>
    </source>
</evidence>
<reference evidence="3 4" key="1">
    <citation type="submission" date="2016-10" db="EMBL/GenBank/DDBJ databases">
        <authorList>
            <person name="de Groot N.N."/>
        </authorList>
    </citation>
    <scope>NUCLEOTIDE SEQUENCE [LARGE SCALE GENOMIC DNA]</scope>
    <source>
        <strain evidence="3 4">DSM 26915</strain>
    </source>
</reference>
<accession>A0A1H5Z4N2</accession>
<dbReference type="CDD" id="cd03809">
    <property type="entry name" value="GT4_MtfB-like"/>
    <property type="match status" value="1"/>
</dbReference>
<dbReference type="PANTHER" id="PTHR46401">
    <property type="entry name" value="GLYCOSYLTRANSFERASE WBBK-RELATED"/>
    <property type="match status" value="1"/>
</dbReference>
<dbReference type="Pfam" id="PF13692">
    <property type="entry name" value="Glyco_trans_1_4"/>
    <property type="match status" value="1"/>
</dbReference>
<dbReference type="AlphaFoldDB" id="A0A1H5Z4N2"/>
<dbReference type="EMBL" id="FNUZ01000003">
    <property type="protein sequence ID" value="SEG31301.1"/>
    <property type="molecule type" value="Genomic_DNA"/>
</dbReference>
<keyword evidence="4" id="KW-1185">Reference proteome</keyword>
<dbReference type="Pfam" id="PF13439">
    <property type="entry name" value="Glyco_transf_4"/>
    <property type="match status" value="1"/>
</dbReference>
<dbReference type="Proteomes" id="UP000236752">
    <property type="component" value="Unassembled WGS sequence"/>
</dbReference>
<dbReference type="InterPro" id="IPR028098">
    <property type="entry name" value="Glyco_trans_4-like_N"/>
</dbReference>
<proteinExistence type="predicted"/>
<dbReference type="GO" id="GO:0009103">
    <property type="term" value="P:lipopolysaccharide biosynthetic process"/>
    <property type="evidence" value="ECO:0007669"/>
    <property type="project" value="TreeGrafter"/>
</dbReference>
<keyword evidence="1 3" id="KW-0808">Transferase</keyword>
<dbReference type="Gene3D" id="3.40.50.2000">
    <property type="entry name" value="Glycogen Phosphorylase B"/>
    <property type="match status" value="2"/>
</dbReference>
<evidence type="ECO:0000313" key="4">
    <source>
        <dbReference type="Proteomes" id="UP000236752"/>
    </source>
</evidence>
<organism evidence="3 4">
    <name type="scientific">Thalassococcus halodurans</name>
    <dbReference type="NCBI Taxonomy" id="373675"/>
    <lineage>
        <taxon>Bacteria</taxon>
        <taxon>Pseudomonadati</taxon>
        <taxon>Pseudomonadota</taxon>
        <taxon>Alphaproteobacteria</taxon>
        <taxon>Rhodobacterales</taxon>
        <taxon>Roseobacteraceae</taxon>
        <taxon>Thalassococcus</taxon>
    </lineage>
</organism>
<dbReference type="PANTHER" id="PTHR46401:SF2">
    <property type="entry name" value="GLYCOSYLTRANSFERASE WBBK-RELATED"/>
    <property type="match status" value="1"/>
</dbReference>
<gene>
    <name evidence="3" type="ORF">SAMN04488045_2420</name>
</gene>
<protein>
    <submittedName>
        <fullName evidence="3">Glycosyltransferase Family 4</fullName>
    </submittedName>
</protein>
<evidence type="ECO:0000259" key="2">
    <source>
        <dbReference type="Pfam" id="PF13439"/>
    </source>
</evidence>
<sequence length="356" mass="38726">MQNALDNLAINGRFLTRRPTGVDRTAYELTCALADVSAQNGVPPPKIVVPTDAQTIIPLPDEMPVEAFGKVQHWGGAFWEQSSLAALSKNQMLLNFCNTGPMLRRHQAVMIHDAQVWSAPESYSASFRNWYRLLLPTLARRADVVFTVSDYSRKMLEHFGIVPRGKAHVIPNGADHILRVQPDTTVLTRHGLTSRGYFLAIASNHKHKNIDLLEAIQTDRPIVLAGGAQRADKGNLVSIGRVSEGELRALYASAQALLFPSFIEGFGLPPLEAMALGTPVISSTGGALPDTCGHAAMFANPSDANEWTTCVQRLNGSSQLWDELSAMGTEHAASYTWAGSADLIRHHLSEVSGISR</sequence>
<dbReference type="GO" id="GO:0016757">
    <property type="term" value="F:glycosyltransferase activity"/>
    <property type="evidence" value="ECO:0007669"/>
    <property type="project" value="TreeGrafter"/>
</dbReference>